<dbReference type="Pfam" id="PF13637">
    <property type="entry name" value="Ank_4"/>
    <property type="match status" value="1"/>
</dbReference>
<feature type="domain" description="Mab-21-like HhH/H2TH-like" evidence="2">
    <location>
        <begin position="798"/>
        <end position="868"/>
    </location>
</feature>
<dbReference type="STRING" id="282301.A0A267EAT9"/>
<feature type="repeat" description="ANK" evidence="1">
    <location>
        <begin position="471"/>
        <end position="503"/>
    </location>
</feature>
<feature type="repeat" description="ANK" evidence="1">
    <location>
        <begin position="504"/>
        <end position="536"/>
    </location>
</feature>
<dbReference type="Pfam" id="PF12796">
    <property type="entry name" value="Ank_2"/>
    <property type="match status" value="3"/>
</dbReference>
<dbReference type="Gene3D" id="1.10.1410.40">
    <property type="match status" value="1"/>
</dbReference>
<dbReference type="InterPro" id="IPR046906">
    <property type="entry name" value="Mab-21_HhH/H2TH-like"/>
</dbReference>
<dbReference type="SUPFAM" id="SSF48403">
    <property type="entry name" value="Ankyrin repeat"/>
    <property type="match status" value="2"/>
</dbReference>
<dbReference type="SMART" id="SM00248">
    <property type="entry name" value="ANK"/>
    <property type="match status" value="8"/>
</dbReference>
<comment type="caution">
    <text evidence="3">The sequence shown here is derived from an EMBL/GenBank/DDBJ whole genome shotgun (WGS) entry which is preliminary data.</text>
</comment>
<dbReference type="Proteomes" id="UP000215902">
    <property type="component" value="Unassembled WGS sequence"/>
</dbReference>
<dbReference type="Pfam" id="PF20266">
    <property type="entry name" value="Mab-21_C"/>
    <property type="match status" value="1"/>
</dbReference>
<proteinExistence type="predicted"/>
<dbReference type="Gene3D" id="1.25.40.20">
    <property type="entry name" value="Ankyrin repeat-containing domain"/>
    <property type="match status" value="2"/>
</dbReference>
<dbReference type="InterPro" id="IPR036770">
    <property type="entry name" value="Ankyrin_rpt-contain_sf"/>
</dbReference>
<dbReference type="PROSITE" id="PS50088">
    <property type="entry name" value="ANK_REPEAT"/>
    <property type="match status" value="2"/>
</dbReference>
<dbReference type="AlphaFoldDB" id="A0A267EAT9"/>
<dbReference type="InterPro" id="IPR052050">
    <property type="entry name" value="SecEffector_AnkRepeat"/>
</dbReference>
<dbReference type="PROSITE" id="PS50297">
    <property type="entry name" value="ANK_REP_REGION"/>
    <property type="match status" value="2"/>
</dbReference>
<evidence type="ECO:0000259" key="2">
    <source>
        <dbReference type="Pfam" id="PF20266"/>
    </source>
</evidence>
<dbReference type="OrthoDB" id="5950246at2759"/>
<keyword evidence="4" id="KW-1185">Reference proteome</keyword>
<evidence type="ECO:0000313" key="4">
    <source>
        <dbReference type="Proteomes" id="UP000215902"/>
    </source>
</evidence>
<evidence type="ECO:0000313" key="3">
    <source>
        <dbReference type="EMBL" id="PAA58690.1"/>
    </source>
</evidence>
<accession>A0A267EAT9</accession>
<dbReference type="PANTHER" id="PTHR46586">
    <property type="entry name" value="ANKYRIN REPEAT-CONTAINING PROTEIN"/>
    <property type="match status" value="1"/>
</dbReference>
<organism evidence="3 4">
    <name type="scientific">Macrostomum lignano</name>
    <dbReference type="NCBI Taxonomy" id="282301"/>
    <lineage>
        <taxon>Eukaryota</taxon>
        <taxon>Metazoa</taxon>
        <taxon>Spiralia</taxon>
        <taxon>Lophotrochozoa</taxon>
        <taxon>Platyhelminthes</taxon>
        <taxon>Rhabditophora</taxon>
        <taxon>Macrostomorpha</taxon>
        <taxon>Macrostomida</taxon>
        <taxon>Macrostomidae</taxon>
        <taxon>Macrostomum</taxon>
    </lineage>
</organism>
<reference evidence="3 4" key="1">
    <citation type="submission" date="2017-06" db="EMBL/GenBank/DDBJ databases">
        <title>A platform for efficient transgenesis in Macrostomum lignano, a flatworm model organism for stem cell research.</title>
        <authorList>
            <person name="Berezikov E."/>
        </authorList>
    </citation>
    <scope>NUCLEOTIDE SEQUENCE [LARGE SCALE GENOMIC DNA]</scope>
    <source>
        <strain evidence="3">DV1</strain>
        <tissue evidence="3">Whole organism</tissue>
    </source>
</reference>
<sequence>MGQSQSRHQRPTTEHIFAAAIRGHFEIVQFLVPQINDQSNRDICCIKAAEKAAINGHFEIANFLLSQINDQSNRDTCCIKAAETAALIGDFEIVMFLVPHIIDQSNRDICCIKAAENSAEYGHFEIVKFLVPHIIDQSNRDTCCIRAAENAAISGHFEVVKFLVPQINDQSNRDTCCIKAAESAAIRGHFEVVKFLVPQINDQSNRDICCIKAAENAADNGHFEIVKFLVPQINDQSNRDTCCIKAAISAAINGHFKIVKFLVPQINDQSNRDTCCIKAAISAAINGHFKIVKFLVPQINDQSNRDTCCIKAAISAAINGHFKIVKFLVPQINEQSNRDTCIKAAEKAAICGHSEIVKFLISRLSSPGLEANLRFQCAVAACTRLHENAVASVGLEPQWLLQYSTILSFTAAMAIEGRNSVLTDTLSRMAPAQITQLLRISMSQRLVALATSLLNHHRFSTQHVDLPDDNTGDTALMLAADAGHHELILKLIHLGASLRAQDTHGRTALSRACQAGHVRAAKTLIDNGADASHRDNQGLTCAQLAQRFEQRQVLRLLNATENPQHLQAAAQRLHPRWDHSEQDRRLSRELHRLLSDAGFTEQRAKCQQRLADWLQVVASVLTQDGDRRQMTGSYAEGWANSLVQVNGRTAADSDIDWTVLVDGQQFHLKGGCYKKTILGGICRDPTQLRVKEGHAQVPVGAGSQPAVTATPCGVRPAQDTCHAIDCCSRFCHNRIRKLLPDKYVSVHLVRATRPSSTNELRVSFSFQEKYIMRDLSTVQGQLFTLIKFIFKRHLPLTLDTPGLKTYHAKTLLFFMLEKHGTDPETDAWQPDNLITLLKESLDMMLSFIDSSSSPDECMPHFFMPDAPLYFKNAGIGGDFDNTKARVRDRLCELRSDIGGVVEQLRRLVRPLRSEKFYFHPFTLLPLTAPSSVSDIREGSNSDDFYYKFADVYSVVHQCVSELQSESSNRDTLMSQLSLLHELQWCKCAALCMTAMAHLKFGESEEAERLAMELQRYQVESGLKPQHIREESYIRKLPEDSDWAWRFCLPCDSPPRFPFLPEFTQTLFTARLSQPLSSHLYVNFRCLSWSLQAELLRNRAPAIKLKDWKRELLGDPDLEELLTLAHYSDCREHVELSLRQIKMIEKERRVAMETQDEEKIGWVRQKLESLDAVAGALKVESQSRGQRRRLLFYYFCF</sequence>
<dbReference type="EMBL" id="NIVC01002344">
    <property type="protein sequence ID" value="PAA58690.1"/>
    <property type="molecule type" value="Genomic_DNA"/>
</dbReference>
<gene>
    <name evidence="3" type="ORF">BOX15_Mlig019033g1</name>
</gene>
<protein>
    <recommendedName>
        <fullName evidence="2">Mab-21-like HhH/H2TH-like domain-containing protein</fullName>
    </recommendedName>
</protein>
<keyword evidence="1" id="KW-0040">ANK repeat</keyword>
<dbReference type="PANTHER" id="PTHR46586:SF3">
    <property type="entry name" value="ANKYRIN REPEAT-CONTAINING PROTEIN"/>
    <property type="match status" value="1"/>
</dbReference>
<dbReference type="InterPro" id="IPR002110">
    <property type="entry name" value="Ankyrin_rpt"/>
</dbReference>
<name>A0A267EAT9_9PLAT</name>
<evidence type="ECO:0000256" key="1">
    <source>
        <dbReference type="PROSITE-ProRule" id="PRU00023"/>
    </source>
</evidence>